<evidence type="ECO:0000313" key="2">
    <source>
        <dbReference type="Proteomes" id="UP000464378"/>
    </source>
</evidence>
<dbReference type="RefSeq" id="WP_162657370.1">
    <property type="nucleotide sequence ID" value="NZ_LR593887.1"/>
</dbReference>
<dbReference type="KEGG" id="tim:GMBLW1_17890"/>
<dbReference type="EMBL" id="LR593887">
    <property type="protein sequence ID" value="VTS00600.1"/>
    <property type="molecule type" value="Genomic_DNA"/>
</dbReference>
<dbReference type="Gene3D" id="3.90.1690.10">
    <property type="entry name" value="phage-related protein like domain"/>
    <property type="match status" value="1"/>
</dbReference>
<dbReference type="AlphaFoldDB" id="A0A6C2YLI3"/>
<sequence>MATPRFLSPYNGYIPAATGQAIAFVRDPKKFKLNEYAQLIKSPKPVGIYSYLDPDYGTRVVTDEEFAWEDGDRRPQNNHNLASFKFESFRCKRRNYGFTLGYEAIENAEGSFDPKMFHQAGILTQAMTNKTSRVIKMLENPTNWGNNHATADVLNGGFGGWDLAAADPSSPYYLAIRKTLNEAVRRIVLMTNGMVTINDLRLVISPGLAKTISETDEINAFLKNNQFGLGQVTGGVANQNENYGLPPRYANLPIIVEDAVIVTSRPKANGAPAVMDVDRTFIKSDDSAIICSRVGGLDGNYGSPSFSTVQLYFHKYELTVEGFDDPENKRYNGNVVDHYHEVLAAAPAGYLIEGCK</sequence>
<accession>A0A6C2YLI3</accession>
<dbReference type="Proteomes" id="UP000464378">
    <property type="component" value="Chromosome"/>
</dbReference>
<dbReference type="InParanoid" id="A0A6C2YLI3"/>
<dbReference type="InterPro" id="IPR053738">
    <property type="entry name" value="Lambda_capsid_assembly"/>
</dbReference>
<proteinExistence type="predicted"/>
<organism evidence="1">
    <name type="scientific">Tuwongella immobilis</name>
    <dbReference type="NCBI Taxonomy" id="692036"/>
    <lineage>
        <taxon>Bacteria</taxon>
        <taxon>Pseudomonadati</taxon>
        <taxon>Planctomycetota</taxon>
        <taxon>Planctomycetia</taxon>
        <taxon>Gemmatales</taxon>
        <taxon>Gemmataceae</taxon>
        <taxon>Tuwongella</taxon>
    </lineage>
</organism>
<name>A0A6C2YLI3_9BACT</name>
<gene>
    <name evidence="1" type="ORF">GMBLW1_17890</name>
</gene>
<keyword evidence="2" id="KW-1185">Reference proteome</keyword>
<protein>
    <submittedName>
        <fullName evidence="1">Uncharacterized protein</fullName>
    </submittedName>
</protein>
<evidence type="ECO:0000313" key="1">
    <source>
        <dbReference type="EMBL" id="VIP02171.1"/>
    </source>
</evidence>
<reference evidence="1" key="1">
    <citation type="submission" date="2019-04" db="EMBL/GenBank/DDBJ databases">
        <authorList>
            <consortium name="Science for Life Laboratories"/>
        </authorList>
    </citation>
    <scope>NUCLEOTIDE SEQUENCE</scope>
    <source>
        <strain evidence="1">MBLW1</strain>
    </source>
</reference>
<dbReference type="EMBL" id="LR586016">
    <property type="protein sequence ID" value="VIP02171.1"/>
    <property type="molecule type" value="Genomic_DNA"/>
</dbReference>